<evidence type="ECO:0008006" key="2">
    <source>
        <dbReference type="Google" id="ProtNLM"/>
    </source>
</evidence>
<dbReference type="InterPro" id="IPR035901">
    <property type="entry name" value="GIY-YIG_endonuc_sf"/>
</dbReference>
<name>A0A1B6JVX6_9HEMI</name>
<evidence type="ECO:0000313" key="1">
    <source>
        <dbReference type="EMBL" id="JAT03333.1"/>
    </source>
</evidence>
<dbReference type="EMBL" id="GECU01004374">
    <property type="protein sequence ID" value="JAT03333.1"/>
    <property type="molecule type" value="Transcribed_RNA"/>
</dbReference>
<dbReference type="PANTHER" id="PTHR21301">
    <property type="entry name" value="REVERSE TRANSCRIPTASE"/>
    <property type="match status" value="1"/>
</dbReference>
<feature type="non-terminal residue" evidence="1">
    <location>
        <position position="1"/>
    </location>
</feature>
<proteinExistence type="predicted"/>
<sequence>NYPPSIIERAKAKNKICKQITKKDNPKYLTTVTIPYVKGTSEKIRKINYKFNIRTVFKSENNIRSYLTKLKPKNKHQETKNVIYKIDCGCNKTYIGQTSRPVEIRVKEHIYNYKKENIEKSKLVEHAVKENHHINFESSSVVFKESSWTKRNKIESACMTVLKDNCISQPSVNFSDIFIPLVKKEIHSKIMNCKPYFST</sequence>
<dbReference type="AlphaFoldDB" id="A0A1B6JVX6"/>
<dbReference type="PANTHER" id="PTHR21301:SF11">
    <property type="entry name" value="GIY-YIG DOMAIN-CONTAINING PROTEIN"/>
    <property type="match status" value="1"/>
</dbReference>
<organism evidence="1">
    <name type="scientific">Homalodisca liturata</name>
    <dbReference type="NCBI Taxonomy" id="320908"/>
    <lineage>
        <taxon>Eukaryota</taxon>
        <taxon>Metazoa</taxon>
        <taxon>Ecdysozoa</taxon>
        <taxon>Arthropoda</taxon>
        <taxon>Hexapoda</taxon>
        <taxon>Insecta</taxon>
        <taxon>Pterygota</taxon>
        <taxon>Neoptera</taxon>
        <taxon>Paraneoptera</taxon>
        <taxon>Hemiptera</taxon>
        <taxon>Auchenorrhyncha</taxon>
        <taxon>Membracoidea</taxon>
        <taxon>Cicadellidae</taxon>
        <taxon>Cicadellinae</taxon>
        <taxon>Proconiini</taxon>
        <taxon>Homalodisca</taxon>
    </lineage>
</organism>
<protein>
    <recommendedName>
        <fullName evidence="2">GIY-YIG domain-containing protein</fullName>
    </recommendedName>
</protein>
<reference evidence="1" key="1">
    <citation type="submission" date="2015-11" db="EMBL/GenBank/DDBJ databases">
        <title>De novo transcriptome assembly of four potential Pierce s Disease insect vectors from Arizona vineyards.</title>
        <authorList>
            <person name="Tassone E.E."/>
        </authorList>
    </citation>
    <scope>NUCLEOTIDE SEQUENCE</scope>
</reference>
<gene>
    <name evidence="1" type="ORF">g.42864</name>
</gene>
<accession>A0A1B6JVX6</accession>
<dbReference type="Gene3D" id="3.40.1440.10">
    <property type="entry name" value="GIY-YIG endonuclease"/>
    <property type="match status" value="1"/>
</dbReference>